<dbReference type="FunFam" id="1.50.10.10:FF:000027">
    <property type="entry name" value="Probable mannosyl-oligosaccharide glucosidase"/>
    <property type="match status" value="1"/>
</dbReference>
<evidence type="ECO:0000256" key="15">
    <source>
        <dbReference type="SAM" id="SignalP"/>
    </source>
</evidence>
<evidence type="ECO:0000313" key="18">
    <source>
        <dbReference type="EMBL" id="RKF58763.1"/>
    </source>
</evidence>
<dbReference type="PANTHER" id="PTHR10412">
    <property type="entry name" value="MANNOSYL-OLIGOSACCHARIDE GLUCOSIDASE"/>
    <property type="match status" value="1"/>
</dbReference>
<keyword evidence="7" id="KW-1133">Transmembrane helix</keyword>
<evidence type="ECO:0000256" key="5">
    <source>
        <dbReference type="ARBA" id="ARBA00022824"/>
    </source>
</evidence>
<dbReference type="Gene3D" id="2.70.98.110">
    <property type="entry name" value="Glycosyl hydrolase family 63, N-terminal domain"/>
    <property type="match status" value="1"/>
</dbReference>
<dbReference type="SUPFAM" id="SSF48208">
    <property type="entry name" value="Six-hairpin glycosidases"/>
    <property type="match status" value="1"/>
</dbReference>
<evidence type="ECO:0000256" key="2">
    <source>
        <dbReference type="ARBA" id="ARBA00010833"/>
    </source>
</evidence>
<dbReference type="Proteomes" id="UP000285405">
    <property type="component" value="Unassembled WGS sequence"/>
</dbReference>
<name>A0A420HMX5_9PEZI</name>
<comment type="subcellular location">
    <subcellularLocation>
        <location evidence="1 13">Endoplasmic reticulum membrane</location>
        <topology evidence="1 13">Single-pass type II membrane protein</topology>
    </subcellularLocation>
</comment>
<evidence type="ECO:0000313" key="19">
    <source>
        <dbReference type="Proteomes" id="UP000285405"/>
    </source>
</evidence>
<keyword evidence="5 13" id="KW-0256">Endoplasmic reticulum</keyword>
<keyword evidence="4 13" id="KW-0378">Hydrolase</keyword>
<comment type="similarity">
    <text evidence="2 13">Belongs to the glycosyl hydrolase 63 family.</text>
</comment>
<evidence type="ECO:0000256" key="11">
    <source>
        <dbReference type="ARBA" id="ARBA00038888"/>
    </source>
</evidence>
<dbReference type="EMBL" id="MCBR01018092">
    <property type="protein sequence ID" value="RKF58763.1"/>
    <property type="molecule type" value="Genomic_DNA"/>
</dbReference>
<dbReference type="PANTHER" id="PTHR10412:SF11">
    <property type="entry name" value="MANNOSYL-OLIGOSACCHARIDE GLUCOSIDASE"/>
    <property type="match status" value="1"/>
</dbReference>
<evidence type="ECO:0000256" key="12">
    <source>
        <dbReference type="ARBA" id="ARBA00052431"/>
    </source>
</evidence>
<dbReference type="InterPro" id="IPR031335">
    <property type="entry name" value="Glyco_hydro_63_C"/>
</dbReference>
<dbReference type="FunFam" id="2.70.98.110:FF:000003">
    <property type="entry name" value="Probable mannosyl-oligosaccharide glucosidase"/>
    <property type="match status" value="1"/>
</dbReference>
<dbReference type="Pfam" id="PF03200">
    <property type="entry name" value="Glyco_hydro_63"/>
    <property type="match status" value="1"/>
</dbReference>
<evidence type="ECO:0000256" key="10">
    <source>
        <dbReference type="ARBA" id="ARBA00023295"/>
    </source>
</evidence>
<feature type="domain" description="Glycosyl hydrolase family 63 C-terminal" evidence="16">
    <location>
        <begin position="303"/>
        <end position="797"/>
    </location>
</feature>
<evidence type="ECO:0000259" key="17">
    <source>
        <dbReference type="Pfam" id="PF16923"/>
    </source>
</evidence>
<evidence type="ECO:0000256" key="1">
    <source>
        <dbReference type="ARBA" id="ARBA00004648"/>
    </source>
</evidence>
<dbReference type="InterPro" id="IPR012341">
    <property type="entry name" value="6hp_glycosidase-like_sf"/>
</dbReference>
<dbReference type="AlphaFoldDB" id="A0A420HMX5"/>
<organism evidence="18 19">
    <name type="scientific">Golovinomyces cichoracearum</name>
    <dbReference type="NCBI Taxonomy" id="62708"/>
    <lineage>
        <taxon>Eukaryota</taxon>
        <taxon>Fungi</taxon>
        <taxon>Dikarya</taxon>
        <taxon>Ascomycota</taxon>
        <taxon>Pezizomycotina</taxon>
        <taxon>Leotiomycetes</taxon>
        <taxon>Erysiphales</taxon>
        <taxon>Erysiphaceae</taxon>
        <taxon>Golovinomyces</taxon>
    </lineage>
</organism>
<keyword evidence="6" id="KW-0735">Signal-anchor</keyword>
<evidence type="ECO:0000256" key="8">
    <source>
        <dbReference type="ARBA" id="ARBA00023136"/>
    </source>
</evidence>
<evidence type="ECO:0000256" key="9">
    <source>
        <dbReference type="ARBA" id="ARBA00023180"/>
    </source>
</evidence>
<comment type="caution">
    <text evidence="18">The sequence shown here is derived from an EMBL/GenBank/DDBJ whole genome shotgun (WGS) entry which is preliminary data.</text>
</comment>
<proteinExistence type="inferred from homology"/>
<keyword evidence="3" id="KW-0812">Transmembrane</keyword>
<evidence type="ECO:0000259" key="16">
    <source>
        <dbReference type="Pfam" id="PF03200"/>
    </source>
</evidence>
<reference evidence="18 19" key="1">
    <citation type="journal article" date="2018" name="BMC Genomics">
        <title>Comparative genome analyses reveal sequence features reflecting distinct modes of host-adaptation between dicot and monocot powdery mildew.</title>
        <authorList>
            <person name="Wu Y."/>
            <person name="Ma X."/>
            <person name="Pan Z."/>
            <person name="Kale S.D."/>
            <person name="Song Y."/>
            <person name="King H."/>
            <person name="Zhang Q."/>
            <person name="Presley C."/>
            <person name="Deng X."/>
            <person name="Wei C.I."/>
            <person name="Xiao S."/>
        </authorList>
    </citation>
    <scope>NUCLEOTIDE SEQUENCE [LARGE SCALE GENOMIC DNA]</scope>
    <source>
        <strain evidence="18">UCSC1</strain>
    </source>
</reference>
<keyword evidence="9 14" id="KW-0325">Glycoprotein</keyword>
<evidence type="ECO:0000256" key="3">
    <source>
        <dbReference type="ARBA" id="ARBA00022692"/>
    </source>
</evidence>
<dbReference type="InterPro" id="IPR008928">
    <property type="entry name" value="6-hairpin_glycosidase_sf"/>
</dbReference>
<gene>
    <name evidence="18" type="ORF">GcC1_180041</name>
</gene>
<dbReference type="GO" id="GO:0004573">
    <property type="term" value="F:Glc3Man9GlcNAc2 oligosaccharide glucosidase activity"/>
    <property type="evidence" value="ECO:0007669"/>
    <property type="project" value="UniProtKB-UniRule"/>
</dbReference>
<comment type="pathway">
    <text evidence="14">Glycan metabolism; N-glycan degradation.</text>
</comment>
<evidence type="ECO:0000256" key="14">
    <source>
        <dbReference type="RuleBase" id="RU369107"/>
    </source>
</evidence>
<evidence type="ECO:0000256" key="13">
    <source>
        <dbReference type="RuleBase" id="RU368089"/>
    </source>
</evidence>
<dbReference type="GO" id="GO:0006487">
    <property type="term" value="P:protein N-linked glycosylation"/>
    <property type="evidence" value="ECO:0007669"/>
    <property type="project" value="UniProtKB-UniRule"/>
</dbReference>
<keyword evidence="10 13" id="KW-0326">Glycosidase</keyword>
<dbReference type="GO" id="GO:0009311">
    <property type="term" value="P:oligosaccharide metabolic process"/>
    <property type="evidence" value="ECO:0007669"/>
    <property type="project" value="UniProtKB-UniRule"/>
</dbReference>
<dbReference type="OrthoDB" id="410058at2759"/>
<dbReference type="Gene3D" id="1.50.10.10">
    <property type="match status" value="1"/>
</dbReference>
<dbReference type="GO" id="GO:0005789">
    <property type="term" value="C:endoplasmic reticulum membrane"/>
    <property type="evidence" value="ECO:0007669"/>
    <property type="project" value="UniProtKB-SubCell"/>
</dbReference>
<dbReference type="InterPro" id="IPR031631">
    <property type="entry name" value="Glyco_hydro_63N"/>
</dbReference>
<evidence type="ECO:0000256" key="4">
    <source>
        <dbReference type="ARBA" id="ARBA00022801"/>
    </source>
</evidence>
<comment type="function">
    <text evidence="13">Cleaves the distal alpha 1,2-linked glucose residue from the Glc(3)Man(9)GlcNAc(2) oligosaccharide precursor.</text>
</comment>
<keyword evidence="15" id="KW-0732">Signal</keyword>
<feature type="chain" id="PRO_5019443082" description="Mannosyl-oligosaccharide glucosidase" evidence="15">
    <location>
        <begin position="19"/>
        <end position="820"/>
    </location>
</feature>
<comment type="catalytic activity">
    <reaction evidence="12 13">
        <text>N(4)-(alpha-D-Glc-(1-&gt;2)-alpha-D-Glc-(1-&gt;3)-alpha-D-Glc-(1-&gt;3)-alpha-D-Man-(1-&gt;2)-alpha-D-Man-(1-&gt;2)-alpha-D-Man-(1-&gt;3)-[alpha-D-Man-(1-&gt;2)-alpha-D-Man-(1-&gt;3)-[alpha-D-Man-(1-&gt;2)-alpha-D-Man-(1-&gt;6)]-alpha-D-Man-(1-&gt;6)]-beta-D-Man-(1-&gt;4)-beta-D-GlcNAc-(1-&gt;4)-beta-D-GlcNAc)-L-asparaginyl-[protein] + H2O = N(4)-(alpha-D-Glc-(1-&gt;3)-alpha-D-Glc-(1-&gt;3)-alpha-D-Man-(1-&gt;2)-alpha-D-Man-(1-&gt;2)-alpha-D-Man-(1-&gt;3)-[alpha-D-Man-(1-&gt;2)-alpha-D-Man-(1-&gt;3)-[alpha-D-Man-(1-&gt;2)-alpha-D-Man-(1-&gt;6)]-alpha-D-Man-(1-&gt;6)]-beta-D-Man-(1-&gt;4)-beta-D-GlcNAc-(1-&gt;4)-beta-D-GlcNAc)-L-asparaginyl-[protein] + beta-D-glucose</text>
        <dbReference type="Rhea" id="RHEA:55988"/>
        <dbReference type="Rhea" id="RHEA-COMP:12806"/>
        <dbReference type="Rhea" id="RHEA-COMP:14355"/>
        <dbReference type="ChEBI" id="CHEBI:15377"/>
        <dbReference type="ChEBI" id="CHEBI:15903"/>
        <dbReference type="ChEBI" id="CHEBI:59082"/>
        <dbReference type="ChEBI" id="CHEBI:132537"/>
        <dbReference type="EC" id="3.2.1.106"/>
    </reaction>
</comment>
<keyword evidence="8" id="KW-0472">Membrane</keyword>
<feature type="domain" description="Glycosyl hydrolase family 63 N-terminal" evidence="17">
    <location>
        <begin position="38"/>
        <end position="262"/>
    </location>
</feature>
<dbReference type="EC" id="3.2.1.106" evidence="11 13"/>
<feature type="signal peptide" evidence="15">
    <location>
        <begin position="1"/>
        <end position="18"/>
    </location>
</feature>
<dbReference type="InterPro" id="IPR038518">
    <property type="entry name" value="Glyco_hydro_63N_sf"/>
</dbReference>
<dbReference type="SMR" id="A0A420HMX5"/>
<protein>
    <recommendedName>
        <fullName evidence="11 13">Mannosyl-oligosaccharide glucosidase</fullName>
        <ecNumber evidence="11 13">3.2.1.106</ecNumber>
    </recommendedName>
    <alternativeName>
        <fullName evidence="14">Glucosidase I</fullName>
    </alternativeName>
</protein>
<accession>A0A420HMX5</accession>
<sequence>MLLFVFVITLVAAATVHATEDDTEIRLQEASLISKDKFLWGPYRPSLYFGIRPRIPQSFLGGLMWARVDDVATVQERFRYTCEQSDGMQGYGWDEFDARSGGVQNIYDKDNGLDISISFVKIPGGAHGGSWAARIRGKVRPDSPADLNSTVIFHAALEGKESLVMGHQNDPLGFKGDVTILGESAGLGKYKIVLTEGIGQHPRFDHDSYESKPLDRTFVSSILAPEDMLWQSKVILYKELRTQIDEYIKKYGGENLPPPAQLFTIPQKAGTGNIHLIQKVFQGSFEFDVALESTSAGEEYSRDKISILIEKNSKNYWERFVKVFDFQPPFNVGELQRFASSLFSNLLGGLGYFYGDSLVDRSYATEYYEENDGFWEETAAARARKLEKLEGPSELFTTVPSRPFFPRGFLWDEGFQLIPIIEWDFDLTLEILESWFKLMDDEGWIGREQILGAEARSKVPIEFQVQYPHYANPPTFFLIIEILVSKLEAFNSTMEKTDPVKSHSVENSEYLQKPELAIQYLQEIYPKLRKHYNWYRKTQTGNIIDYDRESFSTKEAYRWRGRTKQHLLASGLDDYPRPQPPHPGELHVDLMSWMSMMTKSLGRISSLLGDQDGVEEFKNIDIAITRNLDDLHWSDKEKCYCDATIDDYEEHVLICHKGYVSITPFLTGMIDPMSDKLDHILTLLTDPEELWSPFGIRSLSKRSELYGTEENYWRGPIWININYLILSQLLKYAQTDGPQQQRAKEIYGQLRLNLVRTVYNSWVETGFAWEQYNSETGKGQRTKHFTGWTSLTMKIMGMPDLTGGKWIPEESSGLDSHDEL</sequence>
<evidence type="ECO:0000256" key="7">
    <source>
        <dbReference type="ARBA" id="ARBA00022989"/>
    </source>
</evidence>
<evidence type="ECO:0000256" key="6">
    <source>
        <dbReference type="ARBA" id="ARBA00022968"/>
    </source>
</evidence>
<dbReference type="InterPro" id="IPR004888">
    <property type="entry name" value="Glycoside_hydrolase_63"/>
</dbReference>
<dbReference type="Pfam" id="PF16923">
    <property type="entry name" value="Glyco_hydro_63N"/>
    <property type="match status" value="1"/>
</dbReference>